<proteinExistence type="inferred from homology"/>
<dbReference type="GO" id="GO:0070006">
    <property type="term" value="F:metalloaminopeptidase activity"/>
    <property type="evidence" value="ECO:0007669"/>
    <property type="project" value="InterPro"/>
</dbReference>
<comment type="caution">
    <text evidence="9">The sequence shown here is derived from an EMBL/GenBank/DDBJ whole genome shotgun (WGS) entry which is preliminary data.</text>
</comment>
<dbReference type="InterPro" id="IPR029149">
    <property type="entry name" value="Creatin/AminoP/Spt16_N"/>
</dbReference>
<feature type="domain" description="Creatinase N-terminal" evidence="7">
    <location>
        <begin position="53"/>
        <end position="149"/>
    </location>
</feature>
<dbReference type="Pfam" id="PF16188">
    <property type="entry name" value="Peptidase_M24_C"/>
    <property type="match status" value="1"/>
</dbReference>
<dbReference type="Gene3D" id="3.40.350.10">
    <property type="entry name" value="Creatinase/prolidase N-terminal domain"/>
    <property type="match status" value="2"/>
</dbReference>
<dbReference type="EMBL" id="JAACXV010008794">
    <property type="protein sequence ID" value="KAF7275908.1"/>
    <property type="molecule type" value="Genomic_DNA"/>
</dbReference>
<dbReference type="PANTHER" id="PTHR43763">
    <property type="entry name" value="XAA-PRO AMINOPEPTIDASE 1"/>
    <property type="match status" value="1"/>
</dbReference>
<dbReference type="GO" id="GO:0005737">
    <property type="term" value="C:cytoplasm"/>
    <property type="evidence" value="ECO:0007669"/>
    <property type="project" value="UniProtKB-ARBA"/>
</dbReference>
<evidence type="ECO:0000313" key="10">
    <source>
        <dbReference type="Proteomes" id="UP000625711"/>
    </source>
</evidence>
<dbReference type="FunFam" id="3.90.230.10:FF:000007">
    <property type="entry name" value="Xaa-Pro aminopeptidase P"/>
    <property type="match status" value="1"/>
</dbReference>
<organism evidence="9 10">
    <name type="scientific">Rhynchophorus ferrugineus</name>
    <name type="common">Red palm weevil</name>
    <name type="synonym">Curculio ferrugineus</name>
    <dbReference type="NCBI Taxonomy" id="354439"/>
    <lineage>
        <taxon>Eukaryota</taxon>
        <taxon>Metazoa</taxon>
        <taxon>Ecdysozoa</taxon>
        <taxon>Arthropoda</taxon>
        <taxon>Hexapoda</taxon>
        <taxon>Insecta</taxon>
        <taxon>Pterygota</taxon>
        <taxon>Neoptera</taxon>
        <taxon>Endopterygota</taxon>
        <taxon>Coleoptera</taxon>
        <taxon>Polyphaga</taxon>
        <taxon>Cucujiformia</taxon>
        <taxon>Curculionidae</taxon>
        <taxon>Dryophthorinae</taxon>
        <taxon>Rhynchophorus</taxon>
    </lineage>
</organism>
<evidence type="ECO:0000256" key="3">
    <source>
        <dbReference type="ARBA" id="ARBA00022723"/>
    </source>
</evidence>
<dbReference type="InterPro" id="IPR036005">
    <property type="entry name" value="Creatinase/aminopeptidase-like"/>
</dbReference>
<comment type="cofactor">
    <cofactor evidence="1">
        <name>Mn(2+)</name>
        <dbReference type="ChEBI" id="CHEBI:29035"/>
    </cofactor>
</comment>
<evidence type="ECO:0000256" key="2">
    <source>
        <dbReference type="ARBA" id="ARBA00008766"/>
    </source>
</evidence>
<dbReference type="CDD" id="cd01085">
    <property type="entry name" value="APP"/>
    <property type="match status" value="1"/>
</dbReference>
<dbReference type="InterPro" id="IPR000587">
    <property type="entry name" value="Creatinase_N"/>
</dbReference>
<evidence type="ECO:0000259" key="6">
    <source>
        <dbReference type="Pfam" id="PF00557"/>
    </source>
</evidence>
<evidence type="ECO:0000259" key="8">
    <source>
        <dbReference type="Pfam" id="PF16188"/>
    </source>
</evidence>
<feature type="domain" description="Peptidase M24" evidence="6">
    <location>
        <begin position="323"/>
        <end position="537"/>
    </location>
</feature>
<accession>A0A834M9P9</accession>
<dbReference type="InterPro" id="IPR000994">
    <property type="entry name" value="Pept_M24"/>
</dbReference>
<dbReference type="SUPFAM" id="SSF55920">
    <property type="entry name" value="Creatinase/aminopeptidase"/>
    <property type="match status" value="1"/>
</dbReference>
<dbReference type="Gene3D" id="3.90.230.10">
    <property type="entry name" value="Creatinase/methionine aminopeptidase superfamily"/>
    <property type="match status" value="1"/>
</dbReference>
<dbReference type="Pfam" id="PF16189">
    <property type="entry name" value="Creatinase_N_2"/>
    <property type="match status" value="1"/>
</dbReference>
<dbReference type="InterPro" id="IPR032416">
    <property type="entry name" value="Peptidase_M24_C"/>
</dbReference>
<evidence type="ECO:0000313" key="9">
    <source>
        <dbReference type="EMBL" id="KAF7275908.1"/>
    </source>
</evidence>
<evidence type="ECO:0000259" key="7">
    <source>
        <dbReference type="Pfam" id="PF01321"/>
    </source>
</evidence>
<protein>
    <submittedName>
        <fullName evidence="9">Uncharacterized protein</fullName>
    </submittedName>
</protein>
<dbReference type="Pfam" id="PF01321">
    <property type="entry name" value="Creatinase_N"/>
    <property type="match status" value="1"/>
</dbReference>
<reference evidence="9" key="1">
    <citation type="submission" date="2020-08" db="EMBL/GenBank/DDBJ databases">
        <title>Genome sequencing and assembly of the red palm weevil Rhynchophorus ferrugineus.</title>
        <authorList>
            <person name="Dias G.B."/>
            <person name="Bergman C.M."/>
            <person name="Manee M."/>
        </authorList>
    </citation>
    <scope>NUCLEOTIDE SEQUENCE</scope>
    <source>
        <strain evidence="9">AA-2017</strain>
        <tissue evidence="9">Whole larva</tissue>
    </source>
</reference>
<dbReference type="InterPro" id="IPR033740">
    <property type="entry name" value="Pept_M24B"/>
</dbReference>
<evidence type="ECO:0000256" key="4">
    <source>
        <dbReference type="ARBA" id="ARBA00022801"/>
    </source>
</evidence>
<dbReference type="GO" id="GO:0046872">
    <property type="term" value="F:metal ion binding"/>
    <property type="evidence" value="ECO:0007669"/>
    <property type="project" value="UniProtKB-KW"/>
</dbReference>
<gene>
    <name evidence="9" type="ORF">GWI33_011151</name>
</gene>
<name>A0A834M9P9_RHYFE</name>
<feature type="domain" description="Peptidase M24 C-terminal" evidence="8">
    <location>
        <begin position="550"/>
        <end position="614"/>
    </location>
</feature>
<dbReference type="FunFam" id="3.40.350.10:FF:000001">
    <property type="entry name" value="Putative xaa-Pro aminopeptidase 1"/>
    <property type="match status" value="1"/>
</dbReference>
<dbReference type="AlphaFoldDB" id="A0A834M9P9"/>
<evidence type="ECO:0000256" key="1">
    <source>
        <dbReference type="ARBA" id="ARBA00001936"/>
    </source>
</evidence>
<dbReference type="InterPro" id="IPR050422">
    <property type="entry name" value="X-Pro_aminopeptidase_P"/>
</dbReference>
<dbReference type="Proteomes" id="UP000625711">
    <property type="component" value="Unassembled WGS sequence"/>
</dbReference>
<dbReference type="PANTHER" id="PTHR43763:SF20">
    <property type="entry name" value="XAA-PRO AMINOPEPTIDASE APEPP"/>
    <property type="match status" value="1"/>
</dbReference>
<keyword evidence="4" id="KW-0378">Hydrolase</keyword>
<comment type="similarity">
    <text evidence="2">Belongs to the peptidase M24B family.</text>
</comment>
<sequence length="614" mass="69139">MAVSKSTTNILKQLRLSMQNVKYVSEPIQAYIIPSVDAHNSEYLAECDKFRGFISGFNGSAGTAIVTNQEALMWTDGRYYLQATEQMDSNWTLMKEGDPSTLKQGQWLVKNLPSGSQVGVDPKLITTQSFVPLQKELEIVGHKLVPVKQNLVELLWNDRPKRALNPVKPLPIEFSGKTVKSKLDDVVAAMKDAKADFLVLTALDQIAWFLNLRGSDIEYNPVFFAYVIISSSGSFTLFVDPRQGTDEVKEHLKSEAGDVFKIEPYSRIEEALGEICLGLEGFVWFSETSSYALTSIIPKKHLLLNDTPVELMKAIKNEVEVKGMRNAHIKDAVALCCYFSWLDKNVASGTITEISGANKLHEFRKLQKDFMGDSFDTISSVGPHGAIIHYQPDATTDVPITTNTLYLCDSGAQYRDGTTDVTRTFHFGTPTDYEKDCYTRVLKGQLQLASRIFPSKLKGNYLDSFAREYLWNIGLDYAHGTGHGIGHYLNVHEGPIEITWRTSKSDPGLQTNMFVSNEPGYYEDGKFGIRIEDIVQIVQANPPNNFNNRGFLTFETITLVPKSLNLIKTDMLTDVEKKQLNNYHQKCRDIVGPILEKDNLLDVKEWLWRETQPI</sequence>
<dbReference type="OrthoDB" id="9995434at2759"/>
<keyword evidence="3" id="KW-0479">Metal-binding</keyword>
<keyword evidence="10" id="KW-1185">Reference proteome</keyword>
<dbReference type="SUPFAM" id="SSF53092">
    <property type="entry name" value="Creatinase/prolidase N-terminal domain"/>
    <property type="match status" value="2"/>
</dbReference>
<dbReference type="Pfam" id="PF00557">
    <property type="entry name" value="Peptidase_M24"/>
    <property type="match status" value="1"/>
</dbReference>
<evidence type="ECO:0000256" key="5">
    <source>
        <dbReference type="ARBA" id="ARBA00023211"/>
    </source>
</evidence>
<keyword evidence="5" id="KW-0464">Manganese</keyword>